<dbReference type="InterPro" id="IPR011701">
    <property type="entry name" value="MFS"/>
</dbReference>
<proteinExistence type="predicted"/>
<evidence type="ECO:0000256" key="6">
    <source>
        <dbReference type="SAM" id="MobiDB-lite"/>
    </source>
</evidence>
<evidence type="ECO:0000256" key="5">
    <source>
        <dbReference type="ARBA" id="ARBA00023136"/>
    </source>
</evidence>
<feature type="domain" description="Major facilitator superfamily (MFS) profile" evidence="8">
    <location>
        <begin position="42"/>
        <end position="470"/>
    </location>
</feature>
<feature type="transmembrane region" description="Helical" evidence="7">
    <location>
        <begin position="375"/>
        <end position="397"/>
    </location>
</feature>
<feature type="transmembrane region" description="Helical" evidence="7">
    <location>
        <begin position="409"/>
        <end position="431"/>
    </location>
</feature>
<dbReference type="AlphaFoldDB" id="A0A4T0IUV9"/>
<name>A0A4T0IUV9_WALIC</name>
<dbReference type="SUPFAM" id="SSF103473">
    <property type="entry name" value="MFS general substrate transporter"/>
    <property type="match status" value="1"/>
</dbReference>
<evidence type="ECO:0000259" key="8">
    <source>
        <dbReference type="PROSITE" id="PS50850"/>
    </source>
</evidence>
<evidence type="ECO:0000256" key="1">
    <source>
        <dbReference type="ARBA" id="ARBA00004141"/>
    </source>
</evidence>
<evidence type="ECO:0000256" key="7">
    <source>
        <dbReference type="SAM" id="Phobius"/>
    </source>
</evidence>
<keyword evidence="2" id="KW-0813">Transport</keyword>
<keyword evidence="3 7" id="KW-0812">Transmembrane</keyword>
<evidence type="ECO:0000256" key="3">
    <source>
        <dbReference type="ARBA" id="ARBA00022692"/>
    </source>
</evidence>
<comment type="subcellular location">
    <subcellularLocation>
        <location evidence="1">Membrane</location>
        <topology evidence="1">Multi-pass membrane protein</topology>
    </subcellularLocation>
</comment>
<feature type="compositionally biased region" description="Basic and acidic residues" evidence="6">
    <location>
        <begin position="1"/>
        <end position="12"/>
    </location>
</feature>
<accession>A0A4T0IUV9</accession>
<evidence type="ECO:0000313" key="10">
    <source>
        <dbReference type="Proteomes" id="UP000310689"/>
    </source>
</evidence>
<feature type="transmembrane region" description="Helical" evidence="7">
    <location>
        <begin position="143"/>
        <end position="163"/>
    </location>
</feature>
<dbReference type="Proteomes" id="UP000310689">
    <property type="component" value="Unassembled WGS sequence"/>
</dbReference>
<evidence type="ECO:0000313" key="9">
    <source>
        <dbReference type="EMBL" id="TIB33820.1"/>
    </source>
</evidence>
<dbReference type="InterPro" id="IPR020846">
    <property type="entry name" value="MFS_dom"/>
</dbReference>
<dbReference type="InterPro" id="IPR036259">
    <property type="entry name" value="MFS_trans_sf"/>
</dbReference>
<dbReference type="PROSITE" id="PS50850">
    <property type="entry name" value="MFS"/>
    <property type="match status" value="1"/>
</dbReference>
<reference evidence="9 10" key="1">
    <citation type="submission" date="2019-03" db="EMBL/GenBank/DDBJ databases">
        <title>Sequencing 23 genomes of Wallemia ichthyophaga.</title>
        <authorList>
            <person name="Gostincar C."/>
        </authorList>
    </citation>
    <scope>NUCLEOTIDE SEQUENCE [LARGE SCALE GENOMIC DNA]</scope>
    <source>
        <strain evidence="9 10">EXF-6200</strain>
    </source>
</reference>
<feature type="transmembrane region" description="Helical" evidence="7">
    <location>
        <begin position="212"/>
        <end position="232"/>
    </location>
</feature>
<feature type="transmembrane region" description="Helical" evidence="7">
    <location>
        <begin position="443"/>
        <end position="463"/>
    </location>
</feature>
<dbReference type="GO" id="GO:0022857">
    <property type="term" value="F:transmembrane transporter activity"/>
    <property type="evidence" value="ECO:0007669"/>
    <property type="project" value="InterPro"/>
</dbReference>
<feature type="transmembrane region" description="Helical" evidence="7">
    <location>
        <begin position="346"/>
        <end position="363"/>
    </location>
</feature>
<comment type="caution">
    <text evidence="9">The sequence shown here is derived from an EMBL/GenBank/DDBJ whole genome shotgun (WGS) entry which is preliminary data.</text>
</comment>
<dbReference type="Pfam" id="PF07690">
    <property type="entry name" value="MFS_1"/>
    <property type="match status" value="1"/>
</dbReference>
<feature type="region of interest" description="Disordered" evidence="6">
    <location>
        <begin position="1"/>
        <end position="24"/>
    </location>
</feature>
<feature type="transmembrane region" description="Helical" evidence="7">
    <location>
        <begin position="86"/>
        <end position="108"/>
    </location>
</feature>
<protein>
    <recommendedName>
        <fullName evidence="8">Major facilitator superfamily (MFS) profile domain-containing protein</fullName>
    </recommendedName>
</protein>
<feature type="transmembrane region" description="Helical" evidence="7">
    <location>
        <begin position="175"/>
        <end position="200"/>
    </location>
</feature>
<sequence length="481" mass="53082">MSTKEYEIKEMEQTSQSPESVYSDADFHKKQKKVLRKIDIRILSLTAIAYMLNHIDRTNLANARIMNTDVEGSSMVDQLDLHDGRFGHIITAFYAAYIVFEIPSNLLLKRFGPSKHISRIVIGWGIVTVCSAAVQTYEGMIVNRIALAVAESGFFPGILYYFTFWYNDDERASRFAFFVASSSLSGAFSGLLATGCSYLNGLGHPALSGWRWLNIIEGVPTVIVGILIYFLLPDYPETAKFLTEEERQIAVQRLGESATKKDEGKINMSSIVGVLKQWDFWFFALMWLLLANGTAAFSFFAPSIINDLDPDFQGVKAQLISIPPSVLAFVLTITCGYLSDRTRNRPGFIILGVVLVSCGYLILAVDKKVVGPRLLAVFLLALANIAIIPLAAFRQSLQRLQSSNSDSTAVGFSGSATVAIANASGLIAPAILDSSLRLDYKCYILLALFIVAGIQAIFCWWWFGAGVELKKSNNEKEESSS</sequence>
<keyword evidence="5 7" id="KW-0472">Membrane</keyword>
<feature type="transmembrane region" description="Helical" evidence="7">
    <location>
        <begin position="38"/>
        <end position="55"/>
    </location>
</feature>
<feature type="transmembrane region" description="Helical" evidence="7">
    <location>
        <begin position="120"/>
        <end position="137"/>
    </location>
</feature>
<dbReference type="EMBL" id="SPOI01000177">
    <property type="protein sequence ID" value="TIB33820.1"/>
    <property type="molecule type" value="Genomic_DNA"/>
</dbReference>
<dbReference type="PANTHER" id="PTHR43791:SF36">
    <property type="entry name" value="TRANSPORTER, PUTATIVE (AFU_ORTHOLOGUE AFUA_6G08340)-RELATED"/>
    <property type="match status" value="1"/>
</dbReference>
<evidence type="ECO:0000256" key="2">
    <source>
        <dbReference type="ARBA" id="ARBA00022448"/>
    </source>
</evidence>
<gene>
    <name evidence="9" type="ORF">E3P86_02929</name>
</gene>
<keyword evidence="4 7" id="KW-1133">Transmembrane helix</keyword>
<feature type="transmembrane region" description="Helical" evidence="7">
    <location>
        <begin position="280"/>
        <end position="305"/>
    </location>
</feature>
<dbReference type="Gene3D" id="1.20.1250.20">
    <property type="entry name" value="MFS general substrate transporter like domains"/>
    <property type="match status" value="2"/>
</dbReference>
<organism evidence="9 10">
    <name type="scientific">Wallemia ichthyophaga</name>
    <dbReference type="NCBI Taxonomy" id="245174"/>
    <lineage>
        <taxon>Eukaryota</taxon>
        <taxon>Fungi</taxon>
        <taxon>Dikarya</taxon>
        <taxon>Basidiomycota</taxon>
        <taxon>Wallemiomycotina</taxon>
        <taxon>Wallemiomycetes</taxon>
        <taxon>Wallemiales</taxon>
        <taxon>Wallemiaceae</taxon>
        <taxon>Wallemia</taxon>
    </lineage>
</organism>
<evidence type="ECO:0000256" key="4">
    <source>
        <dbReference type="ARBA" id="ARBA00022989"/>
    </source>
</evidence>
<dbReference type="GO" id="GO:0016020">
    <property type="term" value="C:membrane"/>
    <property type="evidence" value="ECO:0007669"/>
    <property type="project" value="UniProtKB-SubCell"/>
</dbReference>
<feature type="transmembrane region" description="Helical" evidence="7">
    <location>
        <begin position="317"/>
        <end position="339"/>
    </location>
</feature>
<dbReference type="FunFam" id="1.20.1250.20:FF:000018">
    <property type="entry name" value="MFS transporter permease"/>
    <property type="match status" value="1"/>
</dbReference>
<dbReference type="PANTHER" id="PTHR43791">
    <property type="entry name" value="PERMEASE-RELATED"/>
    <property type="match status" value="1"/>
</dbReference>